<proteinExistence type="predicted"/>
<feature type="region of interest" description="Disordered" evidence="1">
    <location>
        <begin position="151"/>
        <end position="182"/>
    </location>
</feature>
<sequence>MGIYQLGFQSVQLGYLKILQLGNTAPNNKKQEKEYEENRSPSPANQLAVISIEPLYPHSVSTGEIIVVNKSSTRTFSSQVLPQQISPGTAISAYTNCFLTGHGTPTGETVWELICQSISKFSLRSSLRKRSSNTATSCSLSNVASSHLTGINRKSYSRRAQHHRSRSKQRRKTTTIYGEGFG</sequence>
<dbReference type="AlphaFoldDB" id="A0A2Z7AAM6"/>
<dbReference type="Proteomes" id="UP000250235">
    <property type="component" value="Unassembled WGS sequence"/>
</dbReference>
<evidence type="ECO:0000256" key="1">
    <source>
        <dbReference type="SAM" id="MobiDB-lite"/>
    </source>
</evidence>
<keyword evidence="3" id="KW-1185">Reference proteome</keyword>
<dbReference type="EMBL" id="KV017213">
    <property type="protein sequence ID" value="KZV18768.1"/>
    <property type="molecule type" value="Genomic_DNA"/>
</dbReference>
<protein>
    <submittedName>
        <fullName evidence="2">Uncharacterized protein</fullName>
    </submittedName>
</protein>
<evidence type="ECO:0000313" key="2">
    <source>
        <dbReference type="EMBL" id="KZV18768.1"/>
    </source>
</evidence>
<reference evidence="2 3" key="1">
    <citation type="journal article" date="2015" name="Proc. Natl. Acad. Sci. U.S.A.">
        <title>The resurrection genome of Boea hygrometrica: A blueprint for survival of dehydration.</title>
        <authorList>
            <person name="Xiao L."/>
            <person name="Yang G."/>
            <person name="Zhang L."/>
            <person name="Yang X."/>
            <person name="Zhao S."/>
            <person name="Ji Z."/>
            <person name="Zhou Q."/>
            <person name="Hu M."/>
            <person name="Wang Y."/>
            <person name="Chen M."/>
            <person name="Xu Y."/>
            <person name="Jin H."/>
            <person name="Xiao X."/>
            <person name="Hu G."/>
            <person name="Bao F."/>
            <person name="Hu Y."/>
            <person name="Wan P."/>
            <person name="Li L."/>
            <person name="Deng X."/>
            <person name="Kuang T."/>
            <person name="Xiang C."/>
            <person name="Zhu J.K."/>
            <person name="Oliver M.J."/>
            <person name="He Y."/>
        </authorList>
    </citation>
    <scope>NUCLEOTIDE SEQUENCE [LARGE SCALE GENOMIC DNA]</scope>
    <source>
        <strain evidence="3">cv. XS01</strain>
    </source>
</reference>
<name>A0A2Z7AAM6_9LAMI</name>
<evidence type="ECO:0000313" key="3">
    <source>
        <dbReference type="Proteomes" id="UP000250235"/>
    </source>
</evidence>
<accession>A0A2Z7AAM6</accession>
<gene>
    <name evidence="2" type="ORF">F511_23338</name>
</gene>
<organism evidence="2 3">
    <name type="scientific">Dorcoceras hygrometricum</name>
    <dbReference type="NCBI Taxonomy" id="472368"/>
    <lineage>
        <taxon>Eukaryota</taxon>
        <taxon>Viridiplantae</taxon>
        <taxon>Streptophyta</taxon>
        <taxon>Embryophyta</taxon>
        <taxon>Tracheophyta</taxon>
        <taxon>Spermatophyta</taxon>
        <taxon>Magnoliopsida</taxon>
        <taxon>eudicotyledons</taxon>
        <taxon>Gunneridae</taxon>
        <taxon>Pentapetalae</taxon>
        <taxon>asterids</taxon>
        <taxon>lamiids</taxon>
        <taxon>Lamiales</taxon>
        <taxon>Gesneriaceae</taxon>
        <taxon>Didymocarpoideae</taxon>
        <taxon>Trichosporeae</taxon>
        <taxon>Loxocarpinae</taxon>
        <taxon>Dorcoceras</taxon>
    </lineage>
</organism>
<feature type="compositionally biased region" description="Basic residues" evidence="1">
    <location>
        <begin position="155"/>
        <end position="173"/>
    </location>
</feature>